<sequence length="256" mass="29348">MASNGYFTFEEFARDVKLTLSNLMRYNPTDDDVHVMAMQLHYIFIRRWKLLDDKLKIMTTSAQQGMISSGSENTAQDKMKACSNKSQDRTSSGIKKNSQCKKSSVRSWALLLVWWQRACYMGREWELSFRLGMRPWIAVASCQLTDGSRSDLHEESTCPNSGLSTTVTTAISAECQTTSIDDKQTLKRALRAAMLKSRFAETVAKANGDKAGVRERMNRLQGEAEVFRARIREKQWKKDAELKRRKKEKLPGLHYK</sequence>
<evidence type="ECO:0000313" key="3">
    <source>
        <dbReference type="Proteomes" id="UP001630127"/>
    </source>
</evidence>
<reference evidence="2 3" key="1">
    <citation type="submission" date="2024-11" db="EMBL/GenBank/DDBJ databases">
        <title>A near-complete genome assembly of Cinchona calisaya.</title>
        <authorList>
            <person name="Lian D.C."/>
            <person name="Zhao X.W."/>
            <person name="Wei L."/>
        </authorList>
    </citation>
    <scope>NUCLEOTIDE SEQUENCE [LARGE SCALE GENOMIC DNA]</scope>
    <source>
        <tissue evidence="2">Nenye</tissue>
    </source>
</reference>
<organism evidence="2 3">
    <name type="scientific">Cinchona calisaya</name>
    <dbReference type="NCBI Taxonomy" id="153742"/>
    <lineage>
        <taxon>Eukaryota</taxon>
        <taxon>Viridiplantae</taxon>
        <taxon>Streptophyta</taxon>
        <taxon>Embryophyta</taxon>
        <taxon>Tracheophyta</taxon>
        <taxon>Spermatophyta</taxon>
        <taxon>Magnoliopsida</taxon>
        <taxon>eudicotyledons</taxon>
        <taxon>Gunneridae</taxon>
        <taxon>Pentapetalae</taxon>
        <taxon>asterids</taxon>
        <taxon>lamiids</taxon>
        <taxon>Gentianales</taxon>
        <taxon>Rubiaceae</taxon>
        <taxon>Cinchonoideae</taxon>
        <taxon>Cinchoneae</taxon>
        <taxon>Cinchona</taxon>
    </lineage>
</organism>
<dbReference type="InterPro" id="IPR052442">
    <property type="entry name" value="Env_Response_Regulator"/>
</dbReference>
<evidence type="ECO:0000256" key="1">
    <source>
        <dbReference type="ARBA" id="ARBA00023117"/>
    </source>
</evidence>
<keyword evidence="1" id="KW-0103">Bromodomain</keyword>
<evidence type="ECO:0000313" key="2">
    <source>
        <dbReference type="EMBL" id="KAL3529214.1"/>
    </source>
</evidence>
<protein>
    <recommendedName>
        <fullName evidence="4">Bromo domain-containing protein</fullName>
    </recommendedName>
</protein>
<dbReference type="SUPFAM" id="SSF81483">
    <property type="entry name" value="Bacterial photosystem II reaction centre, L and M subunits"/>
    <property type="match status" value="1"/>
</dbReference>
<comment type="caution">
    <text evidence="2">The sequence shown here is derived from an EMBL/GenBank/DDBJ whole genome shotgun (WGS) entry which is preliminary data.</text>
</comment>
<accession>A0ABD3ABV4</accession>
<dbReference type="EMBL" id="JBJUIK010000004">
    <property type="protein sequence ID" value="KAL3529214.1"/>
    <property type="molecule type" value="Genomic_DNA"/>
</dbReference>
<name>A0ABD3ABV4_9GENT</name>
<dbReference type="PANTHER" id="PTHR46136:SF19">
    <property type="entry name" value="TRANSCRIPTION FACTOR GTE12"/>
    <property type="match status" value="1"/>
</dbReference>
<dbReference type="Proteomes" id="UP001630127">
    <property type="component" value="Unassembled WGS sequence"/>
</dbReference>
<evidence type="ECO:0008006" key="4">
    <source>
        <dbReference type="Google" id="ProtNLM"/>
    </source>
</evidence>
<keyword evidence="3" id="KW-1185">Reference proteome</keyword>
<dbReference type="InterPro" id="IPR036854">
    <property type="entry name" value="Photo_II_D1/D2_sf"/>
</dbReference>
<dbReference type="AlphaFoldDB" id="A0ABD3ABV4"/>
<proteinExistence type="predicted"/>
<gene>
    <name evidence="2" type="ORF">ACH5RR_008536</name>
</gene>
<dbReference type="Gene3D" id="1.20.920.10">
    <property type="entry name" value="Bromodomain-like"/>
    <property type="match status" value="1"/>
</dbReference>
<dbReference type="SUPFAM" id="SSF47370">
    <property type="entry name" value="Bromodomain"/>
    <property type="match status" value="1"/>
</dbReference>
<dbReference type="InterPro" id="IPR036427">
    <property type="entry name" value="Bromodomain-like_sf"/>
</dbReference>
<dbReference type="PANTHER" id="PTHR46136">
    <property type="entry name" value="TRANSCRIPTION FACTOR GTE8"/>
    <property type="match status" value="1"/>
</dbReference>